<dbReference type="GO" id="GO:0051740">
    <property type="term" value="F:ethylene binding"/>
    <property type="evidence" value="ECO:0007669"/>
    <property type="project" value="UniProtKB-UniRule"/>
</dbReference>
<keyword evidence="9 19" id="KW-0418">Kinase</keyword>
<dbReference type="SMART" id="SM00388">
    <property type="entry name" value="HisKA"/>
    <property type="match status" value="1"/>
</dbReference>
<dbReference type="GO" id="GO:0004674">
    <property type="term" value="F:protein serine/threonine kinase activity"/>
    <property type="evidence" value="ECO:0007669"/>
    <property type="project" value="UniProtKB-ARBA"/>
</dbReference>
<feature type="cross-link" description="Glycyl lysine isopeptide (Lys-Gly) (interchain with G-Cter in ubiquitin)" evidence="22">
    <location>
        <position position="747"/>
    </location>
</feature>
<comment type="similarity">
    <text evidence="2 19">Belongs to the ethylene receptor family.</text>
</comment>
<keyword evidence="10 19" id="KW-0256">Endoplasmic reticulum</keyword>
<evidence type="ECO:0000256" key="12">
    <source>
        <dbReference type="ARBA" id="ARBA00022989"/>
    </source>
</evidence>
<evidence type="ECO:0000256" key="19">
    <source>
        <dbReference type="PIRNR" id="PIRNR026389"/>
    </source>
</evidence>
<evidence type="ECO:0000256" key="8">
    <source>
        <dbReference type="ARBA" id="ARBA00022745"/>
    </source>
</evidence>
<dbReference type="PROSITE" id="PS50110">
    <property type="entry name" value="RESPONSE_REGULATORY"/>
    <property type="match status" value="1"/>
</dbReference>
<feature type="transmembrane region" description="Helical" evidence="24">
    <location>
        <begin position="50"/>
        <end position="69"/>
    </location>
</feature>
<dbReference type="PANTHER" id="PTHR24423">
    <property type="entry name" value="TWO-COMPONENT SENSOR HISTIDINE KINASE"/>
    <property type="match status" value="1"/>
</dbReference>
<evidence type="ECO:0000256" key="22">
    <source>
        <dbReference type="PIRSR" id="PIRSR026389-4"/>
    </source>
</evidence>
<keyword evidence="11 19" id="KW-0067">ATP-binding</keyword>
<dbReference type="Pfam" id="PF00512">
    <property type="entry name" value="HisKA"/>
    <property type="match status" value="1"/>
</dbReference>
<feature type="binding site" evidence="20">
    <location>
        <position position="92"/>
    </location>
    <ligand>
        <name>Cu cation</name>
        <dbReference type="ChEBI" id="CHEBI:23378"/>
    </ligand>
</feature>
<dbReference type="Gene3D" id="3.30.450.40">
    <property type="match status" value="1"/>
</dbReference>
<evidence type="ECO:0000256" key="25">
    <source>
        <dbReference type="SAM" id="SignalP"/>
    </source>
</evidence>
<dbReference type="SUPFAM" id="SSF55781">
    <property type="entry name" value="GAF domain-like"/>
    <property type="match status" value="1"/>
</dbReference>
<keyword evidence="7 19" id="KW-0547">Nucleotide-binding</keyword>
<comment type="function">
    <text evidence="18">Ethylene receptor related to bacterial two-component regulators. Acts as a redundant negative regulator of ethylene signaling.</text>
</comment>
<dbReference type="InterPro" id="IPR058544">
    <property type="entry name" value="ETR1_N"/>
</dbReference>
<keyword evidence="4 19" id="KW-0808">Transferase</keyword>
<dbReference type="SMART" id="SM00448">
    <property type="entry name" value="REC"/>
    <property type="match status" value="1"/>
</dbReference>
<dbReference type="SMART" id="SM00065">
    <property type="entry name" value="GAF"/>
    <property type="match status" value="1"/>
</dbReference>
<proteinExistence type="inferred from homology"/>
<dbReference type="InterPro" id="IPR014525">
    <property type="entry name" value="ETR"/>
</dbReference>
<evidence type="ECO:0000256" key="1">
    <source>
        <dbReference type="ARBA" id="ARBA00004477"/>
    </source>
</evidence>
<feature type="domain" description="Response regulatory" evidence="26">
    <location>
        <begin position="638"/>
        <end position="762"/>
    </location>
</feature>
<evidence type="ECO:0000256" key="15">
    <source>
        <dbReference type="ARBA" id="ARBA00023136"/>
    </source>
</evidence>
<keyword evidence="8 19" id="KW-0936">Ethylene signaling pathway</keyword>
<evidence type="ECO:0000256" key="18">
    <source>
        <dbReference type="ARBA" id="ARBA00056860"/>
    </source>
</evidence>
<dbReference type="PANTHER" id="PTHR24423:SF633">
    <property type="entry name" value="ETHYLENE RECEPTOR 2"/>
    <property type="match status" value="1"/>
</dbReference>
<keyword evidence="3 23" id="KW-0597">Phosphoprotein</keyword>
<feature type="binding site" evidence="20">
    <location>
        <position position="88"/>
    </location>
    <ligand>
        <name>Cu cation</name>
        <dbReference type="ChEBI" id="CHEBI:23378"/>
    </ligand>
</feature>
<evidence type="ECO:0000256" key="16">
    <source>
        <dbReference type="ARBA" id="ARBA00023157"/>
    </source>
</evidence>
<feature type="chain" id="PRO_5043977263" description="Ethylene receptor" evidence="25">
    <location>
        <begin position="21"/>
        <end position="768"/>
    </location>
</feature>
<keyword evidence="25" id="KW-0732">Signal</keyword>
<evidence type="ECO:0000256" key="3">
    <source>
        <dbReference type="ARBA" id="ARBA00022553"/>
    </source>
</evidence>
<reference evidence="27 28" key="1">
    <citation type="submission" date="2024-01" db="EMBL/GenBank/DDBJ databases">
        <title>The complete chloroplast genome sequence of Lithospermum erythrorhizon: insights into the phylogenetic relationship among Boraginaceae species and the maternal lineages of purple gromwells.</title>
        <authorList>
            <person name="Okada T."/>
            <person name="Watanabe K."/>
        </authorList>
    </citation>
    <scope>NUCLEOTIDE SEQUENCE [LARGE SCALE GENOMIC DNA]</scope>
</reference>
<keyword evidence="13 19" id="KW-0186">Copper</keyword>
<evidence type="ECO:0000256" key="24">
    <source>
        <dbReference type="SAM" id="Phobius"/>
    </source>
</evidence>
<dbReference type="GO" id="GO:0000155">
    <property type="term" value="F:phosphorelay sensor kinase activity"/>
    <property type="evidence" value="ECO:0007669"/>
    <property type="project" value="InterPro"/>
</dbReference>
<dbReference type="Pfam" id="PF00072">
    <property type="entry name" value="Response_reg"/>
    <property type="match status" value="1"/>
</dbReference>
<feature type="transmembrane region" description="Helical" evidence="24">
    <location>
        <begin position="76"/>
        <end position="95"/>
    </location>
</feature>
<dbReference type="InterPro" id="IPR001789">
    <property type="entry name" value="Sig_transdc_resp-reg_receiver"/>
</dbReference>
<name>A0AAV3RW10_LITER</name>
<feature type="modified residue" description="4-aspartylphosphate" evidence="23">
    <location>
        <position position="693"/>
    </location>
</feature>
<dbReference type="InterPro" id="IPR036097">
    <property type="entry name" value="HisK_dim/P_sf"/>
</dbReference>
<comment type="cofactor">
    <cofactor evidence="20">
        <name>Cu cation</name>
        <dbReference type="ChEBI" id="CHEBI:23378"/>
    </cofactor>
    <text evidence="20">Binds 1 copper ion per dimer.</text>
</comment>
<dbReference type="GO" id="GO:0010105">
    <property type="term" value="P:negative regulation of ethylene-activated signaling pathway"/>
    <property type="evidence" value="ECO:0007669"/>
    <property type="project" value="UniProtKB-ARBA"/>
</dbReference>
<evidence type="ECO:0000256" key="2">
    <source>
        <dbReference type="ARBA" id="ARBA00009842"/>
    </source>
</evidence>
<keyword evidence="17 19" id="KW-0675">Receptor</keyword>
<keyword evidence="14 19" id="KW-0902">Two-component regulatory system</keyword>
<dbReference type="InterPro" id="IPR003661">
    <property type="entry name" value="HisK_dim/P_dom"/>
</dbReference>
<keyword evidence="5 24" id="KW-0812">Transmembrane</keyword>
<evidence type="ECO:0000256" key="10">
    <source>
        <dbReference type="ARBA" id="ARBA00022824"/>
    </source>
</evidence>
<evidence type="ECO:0000256" key="14">
    <source>
        <dbReference type="ARBA" id="ARBA00023012"/>
    </source>
</evidence>
<dbReference type="GO" id="GO:0046872">
    <property type="term" value="F:metal ion binding"/>
    <property type="evidence" value="ECO:0007669"/>
    <property type="project" value="UniProtKB-UniRule"/>
</dbReference>
<dbReference type="GO" id="GO:0038199">
    <property type="term" value="F:ethylene receptor activity"/>
    <property type="evidence" value="ECO:0007669"/>
    <property type="project" value="UniProtKB-UniRule"/>
</dbReference>
<dbReference type="Gene3D" id="3.40.50.2300">
    <property type="match status" value="1"/>
</dbReference>
<dbReference type="SUPFAM" id="SSF52172">
    <property type="entry name" value="CheY-like"/>
    <property type="match status" value="1"/>
</dbReference>
<dbReference type="Proteomes" id="UP001454036">
    <property type="component" value="Unassembled WGS sequence"/>
</dbReference>
<dbReference type="PIRSF" id="PIRSF026389">
    <property type="entry name" value="Ethyln_sen_HK"/>
    <property type="match status" value="1"/>
</dbReference>
<dbReference type="GO" id="GO:0005524">
    <property type="term" value="F:ATP binding"/>
    <property type="evidence" value="ECO:0007669"/>
    <property type="project" value="UniProtKB-UniRule"/>
</dbReference>
<comment type="subcellular location">
    <subcellularLocation>
        <location evidence="1">Endoplasmic reticulum membrane</location>
        <topology evidence="1">Multi-pass membrane protein</topology>
    </subcellularLocation>
</comment>
<protein>
    <recommendedName>
        <fullName evidence="19">Ethylene receptor</fullName>
    </recommendedName>
</protein>
<evidence type="ECO:0000256" key="6">
    <source>
        <dbReference type="ARBA" id="ARBA00022723"/>
    </source>
</evidence>
<dbReference type="Gene3D" id="1.10.287.130">
    <property type="match status" value="1"/>
</dbReference>
<sequence>MLKSVGFWLLILFFFVPVFAVNAEFARCNCDDEGLWGIESILECQKVSDFLIAVAYFSIPIELLYFVSCSNVPFKWVLFLFIAFIVLCGMTHLLNGWTYGPHAFQLMLSLTIFKGLTALVSVATAIALFTLLPLLLKVKVREFMLKKKAQDLGREVVIIKRQKETGLHVRMLTQEIRKSLDRHTILYTTLVELSKTLHLQNCAVWMPNENRTEMYLTHELNGSSPSNYNLSILTSDPDVREIKGSSGVKILEPNSPLAEVSSGGTAETGAVAAIRMPMLRASNFKGGTPEILQACYAILVLVLPSGFGRSWTAQEIEIVKVVADQVAVALSHAAVLEETQIMRDKLVNQNHALQQAKQEALMASQARNAFQKVMSNGLRRPMHSILGLLSFLQDENLSAKQKLIINTMVKTSSVLRNLVNDVIDTSIKDSGKFPLEMTSFEMHSMIREAACLSKCLCVSRGYTFSIEVDKFLPNHVMGDERRFVQVILHMVGNLLNGKNAGANLCFRVCSASGSRGMNDHGWGPWRPDSSDGYVYVRIEIQVSNSFSHDEESSSSNTQFPHQRYSSRGVEERLSFSMCKRLVQLMQGDIWVMPNTDGFHQTMALVVRFQIRPSIIVDISDQDQSSDPLSLYSHLKGLHVLVVDGDDGNRAVTSKLLQKLCCIVSAVSTGHECLSSIAPNTGAISTSYQIVLLDLQLPDLDGFDVVRRIRKFRSHNWPLIVGLAASNDDDDDIWEKCFNNGINGLIQKPFLLEGIADELQRVLLQANGF</sequence>
<evidence type="ECO:0000256" key="7">
    <source>
        <dbReference type="ARBA" id="ARBA00022741"/>
    </source>
</evidence>
<dbReference type="FunFam" id="1.10.287.130:FF:000087">
    <property type="entry name" value="Ethylene receptor 4"/>
    <property type="match status" value="1"/>
</dbReference>
<evidence type="ECO:0000256" key="13">
    <source>
        <dbReference type="ARBA" id="ARBA00023008"/>
    </source>
</evidence>
<keyword evidence="12 24" id="KW-1133">Transmembrane helix</keyword>
<dbReference type="InterPro" id="IPR003018">
    <property type="entry name" value="GAF"/>
</dbReference>
<dbReference type="InterPro" id="IPR036890">
    <property type="entry name" value="HATPase_C_sf"/>
</dbReference>
<keyword evidence="15 19" id="KW-0472">Membrane</keyword>
<keyword evidence="6 19" id="KW-0479">Metal-binding</keyword>
<evidence type="ECO:0000259" key="26">
    <source>
        <dbReference type="PROSITE" id="PS50110"/>
    </source>
</evidence>
<dbReference type="EMBL" id="BAABME010012463">
    <property type="protein sequence ID" value="GAA0185144.1"/>
    <property type="molecule type" value="Genomic_DNA"/>
</dbReference>
<evidence type="ECO:0000313" key="28">
    <source>
        <dbReference type="Proteomes" id="UP001454036"/>
    </source>
</evidence>
<dbReference type="Gene3D" id="3.30.565.10">
    <property type="entry name" value="Histidine kinase-like ATPase, C-terminal domain"/>
    <property type="match status" value="1"/>
</dbReference>
<evidence type="ECO:0000256" key="5">
    <source>
        <dbReference type="ARBA" id="ARBA00022692"/>
    </source>
</evidence>
<dbReference type="InterPro" id="IPR011006">
    <property type="entry name" value="CheY-like_superfamily"/>
</dbReference>
<dbReference type="InterPro" id="IPR029016">
    <property type="entry name" value="GAF-like_dom_sf"/>
</dbReference>
<evidence type="ECO:0000256" key="21">
    <source>
        <dbReference type="PIRSR" id="PIRSR026389-3"/>
    </source>
</evidence>
<feature type="signal peptide" evidence="25">
    <location>
        <begin position="1"/>
        <end position="20"/>
    </location>
</feature>
<dbReference type="CDD" id="cd16938">
    <property type="entry name" value="HATPase_ETR2_ERS2-EIN4-like"/>
    <property type="match status" value="1"/>
</dbReference>
<keyword evidence="16 21" id="KW-1015">Disulfide bond</keyword>
<dbReference type="SUPFAM" id="SSF47384">
    <property type="entry name" value="Homodimeric domain of signal transducing histidine kinase"/>
    <property type="match status" value="1"/>
</dbReference>
<evidence type="ECO:0000313" key="27">
    <source>
        <dbReference type="EMBL" id="GAA0185144.1"/>
    </source>
</evidence>
<feature type="disulfide bond" description="Interchain" evidence="21">
    <location>
        <position position="30"/>
    </location>
</feature>
<accession>A0AAV3RW10</accession>
<feature type="transmembrane region" description="Helical" evidence="24">
    <location>
        <begin position="115"/>
        <end position="136"/>
    </location>
</feature>
<dbReference type="GO" id="GO:0005789">
    <property type="term" value="C:endoplasmic reticulum membrane"/>
    <property type="evidence" value="ECO:0007669"/>
    <property type="project" value="UniProtKB-SubCell"/>
</dbReference>
<evidence type="ECO:0000256" key="23">
    <source>
        <dbReference type="PROSITE-ProRule" id="PRU00169"/>
    </source>
</evidence>
<dbReference type="SUPFAM" id="SSF55874">
    <property type="entry name" value="ATPase domain of HSP90 chaperone/DNA topoisomerase II/histidine kinase"/>
    <property type="match status" value="1"/>
</dbReference>
<evidence type="ECO:0000256" key="20">
    <source>
        <dbReference type="PIRSR" id="PIRSR026389-2"/>
    </source>
</evidence>
<evidence type="ECO:0000256" key="11">
    <source>
        <dbReference type="ARBA" id="ARBA00022840"/>
    </source>
</evidence>
<comment type="function">
    <text evidence="19">May act early in the ethylene signal transduction pathway, possibly as an ethylene receptor, or as a regulator of the pathway.</text>
</comment>
<evidence type="ECO:0000256" key="9">
    <source>
        <dbReference type="ARBA" id="ARBA00022777"/>
    </source>
</evidence>
<organism evidence="27 28">
    <name type="scientific">Lithospermum erythrorhizon</name>
    <name type="common">Purple gromwell</name>
    <name type="synonym">Lithospermum officinale var. erythrorhizon</name>
    <dbReference type="NCBI Taxonomy" id="34254"/>
    <lineage>
        <taxon>Eukaryota</taxon>
        <taxon>Viridiplantae</taxon>
        <taxon>Streptophyta</taxon>
        <taxon>Embryophyta</taxon>
        <taxon>Tracheophyta</taxon>
        <taxon>Spermatophyta</taxon>
        <taxon>Magnoliopsida</taxon>
        <taxon>eudicotyledons</taxon>
        <taxon>Gunneridae</taxon>
        <taxon>Pentapetalae</taxon>
        <taxon>asterids</taxon>
        <taxon>lamiids</taxon>
        <taxon>Boraginales</taxon>
        <taxon>Boraginaceae</taxon>
        <taxon>Boraginoideae</taxon>
        <taxon>Lithospermeae</taxon>
        <taxon>Lithospermum</taxon>
    </lineage>
</organism>
<keyword evidence="28" id="KW-1185">Reference proteome</keyword>
<comment type="caution">
    <text evidence="27">The sequence shown here is derived from an EMBL/GenBank/DDBJ whole genome shotgun (WGS) entry which is preliminary data.</text>
</comment>
<dbReference type="Pfam" id="PF01590">
    <property type="entry name" value="GAF"/>
    <property type="match status" value="1"/>
</dbReference>
<evidence type="ECO:0000256" key="4">
    <source>
        <dbReference type="ARBA" id="ARBA00022679"/>
    </source>
</evidence>
<gene>
    <name evidence="27" type="ORF">LIER_32432</name>
</gene>
<dbReference type="AlphaFoldDB" id="A0AAV3RW10"/>
<evidence type="ECO:0000256" key="17">
    <source>
        <dbReference type="ARBA" id="ARBA00023170"/>
    </source>
</evidence>
<dbReference type="Pfam" id="PF25487">
    <property type="entry name" value="ETR1_N"/>
    <property type="match status" value="1"/>
</dbReference>
<dbReference type="CDD" id="cd00082">
    <property type="entry name" value="HisKA"/>
    <property type="match status" value="1"/>
</dbReference>
<feature type="disulfide bond" description="Interchain" evidence="21">
    <location>
        <position position="28"/>
    </location>
</feature>